<dbReference type="EMBL" id="KE161800">
    <property type="protein sequence ID" value="EPQ05524.1"/>
    <property type="molecule type" value="Genomic_DNA"/>
</dbReference>
<evidence type="ECO:0000259" key="2">
    <source>
        <dbReference type="Pfam" id="PF17213"/>
    </source>
</evidence>
<accession>S7MMM8</accession>
<dbReference type="PANTHER" id="PTHR23053">
    <property type="entry name" value="DLEC1 DELETED IN LUNG AND ESOPHAGEAL CANCER 1"/>
    <property type="match status" value="1"/>
</dbReference>
<keyword evidence="4" id="KW-1185">Reference proteome</keyword>
<dbReference type="GO" id="GO:1904158">
    <property type="term" value="P:axonemal central apparatus assembly"/>
    <property type="evidence" value="ECO:0007669"/>
    <property type="project" value="TreeGrafter"/>
</dbReference>
<feature type="domain" description="Hydin adenylate kinase-like" evidence="2">
    <location>
        <begin position="2"/>
        <end position="90"/>
    </location>
</feature>
<protein>
    <submittedName>
        <fullName evidence="3">Hydrocephalus-inducing protein</fullName>
    </submittedName>
</protein>
<gene>
    <name evidence="3" type="ORF">D623_10035484</name>
</gene>
<dbReference type="InterPro" id="IPR033305">
    <property type="entry name" value="Hydin-like"/>
</dbReference>
<dbReference type="AlphaFoldDB" id="S7MMM8"/>
<evidence type="ECO:0000313" key="3">
    <source>
        <dbReference type="EMBL" id="EPQ05524.1"/>
    </source>
</evidence>
<dbReference type="InterPro" id="IPR033768">
    <property type="entry name" value="Hydin_ADK"/>
</dbReference>
<evidence type="ECO:0000256" key="1">
    <source>
        <dbReference type="SAM" id="MobiDB-lite"/>
    </source>
</evidence>
<dbReference type="Proteomes" id="UP000052978">
    <property type="component" value="Unassembled WGS sequence"/>
</dbReference>
<name>S7MMM8_MYOBR</name>
<reference evidence="3 4" key="1">
    <citation type="journal article" date="2013" name="Nat. Commun.">
        <title>Genome analysis reveals insights into physiology and longevity of the Brandt's bat Myotis brandtii.</title>
        <authorList>
            <person name="Seim I."/>
            <person name="Fang X."/>
            <person name="Xiong Z."/>
            <person name="Lobanov A.V."/>
            <person name="Huang Z."/>
            <person name="Ma S."/>
            <person name="Feng Y."/>
            <person name="Turanov A.A."/>
            <person name="Zhu Y."/>
            <person name="Lenz T.L."/>
            <person name="Gerashchenko M.V."/>
            <person name="Fan D."/>
            <person name="Hee Yim S."/>
            <person name="Yao X."/>
            <person name="Jordan D."/>
            <person name="Xiong Y."/>
            <person name="Ma Y."/>
            <person name="Lyapunov A.N."/>
            <person name="Chen G."/>
            <person name="Kulakova O.I."/>
            <person name="Sun Y."/>
            <person name="Lee S.G."/>
            <person name="Bronson R.T."/>
            <person name="Moskalev A.A."/>
            <person name="Sunyaev S.R."/>
            <person name="Zhang G."/>
            <person name="Krogh A."/>
            <person name="Wang J."/>
            <person name="Gladyshev V.N."/>
        </authorList>
    </citation>
    <scope>NUCLEOTIDE SEQUENCE [LARGE SCALE GENOMIC DNA]</scope>
</reference>
<dbReference type="PANTHER" id="PTHR23053:SF0">
    <property type="entry name" value="HYDROCEPHALUS-INDUCING PROTEIN HOMOLOG"/>
    <property type="match status" value="1"/>
</dbReference>
<proteinExistence type="predicted"/>
<sequence length="164" mass="17819">MRGSMLFSKNRSEHGSGSQKQHHQHPPETPQISSSPLPSGPTPRRLSVSTSIGGETGLLSCVLPEEMLVQILAERLQLSDCSLGVVFDSLDTLFARNAAIALLCLLKAIGNREHIYVLNMPQDYTGMKAQEKAKKEQEGKAHALPDCPSQALTSLSFAYSICPF</sequence>
<dbReference type="GO" id="GO:0005930">
    <property type="term" value="C:axoneme"/>
    <property type="evidence" value="ECO:0007669"/>
    <property type="project" value="TreeGrafter"/>
</dbReference>
<feature type="region of interest" description="Disordered" evidence="1">
    <location>
        <begin position="1"/>
        <end position="49"/>
    </location>
</feature>
<dbReference type="Pfam" id="PF17213">
    <property type="entry name" value="Hydin_ADK"/>
    <property type="match status" value="1"/>
</dbReference>
<organism evidence="3 4">
    <name type="scientific">Myotis brandtii</name>
    <name type="common">Brandt's bat</name>
    <dbReference type="NCBI Taxonomy" id="109478"/>
    <lineage>
        <taxon>Eukaryota</taxon>
        <taxon>Metazoa</taxon>
        <taxon>Chordata</taxon>
        <taxon>Craniata</taxon>
        <taxon>Vertebrata</taxon>
        <taxon>Euteleostomi</taxon>
        <taxon>Mammalia</taxon>
        <taxon>Eutheria</taxon>
        <taxon>Laurasiatheria</taxon>
        <taxon>Chiroptera</taxon>
        <taxon>Yangochiroptera</taxon>
        <taxon>Vespertilionidae</taxon>
        <taxon>Myotis</taxon>
    </lineage>
</organism>
<evidence type="ECO:0000313" key="4">
    <source>
        <dbReference type="Proteomes" id="UP000052978"/>
    </source>
</evidence>
<dbReference type="GO" id="GO:0003341">
    <property type="term" value="P:cilium movement"/>
    <property type="evidence" value="ECO:0007669"/>
    <property type="project" value="TreeGrafter"/>
</dbReference>